<evidence type="ECO:0000256" key="1">
    <source>
        <dbReference type="SAM" id="MobiDB-lite"/>
    </source>
</evidence>
<proteinExistence type="predicted"/>
<accession>A0A0U1DIW1</accession>
<dbReference type="AlphaFoldDB" id="A0A0U1DIW1"/>
<evidence type="ECO:0000313" key="2">
    <source>
        <dbReference type="EMBL" id="CQD16737.1"/>
    </source>
</evidence>
<evidence type="ECO:0000313" key="3">
    <source>
        <dbReference type="Proteomes" id="UP000182227"/>
    </source>
</evidence>
<protein>
    <submittedName>
        <fullName evidence="2">Uncharacterized protein</fullName>
    </submittedName>
</protein>
<gene>
    <name evidence="2" type="ORF">BN970_03577</name>
</gene>
<dbReference type="EMBL" id="CTEF01000002">
    <property type="protein sequence ID" value="CQD16737.1"/>
    <property type="molecule type" value="Genomic_DNA"/>
</dbReference>
<dbReference type="Proteomes" id="UP000182227">
    <property type="component" value="Unassembled WGS sequence"/>
</dbReference>
<organism evidence="2 3">
    <name type="scientific">Mycolicibacterium conceptionense</name>
    <dbReference type="NCBI Taxonomy" id="451644"/>
    <lineage>
        <taxon>Bacteria</taxon>
        <taxon>Bacillati</taxon>
        <taxon>Actinomycetota</taxon>
        <taxon>Actinomycetes</taxon>
        <taxon>Mycobacteriales</taxon>
        <taxon>Mycobacteriaceae</taxon>
        <taxon>Mycolicibacterium</taxon>
    </lineage>
</organism>
<sequence length="111" mass="11960">MSRQLTLPLPWEPAMAEGSLPAAVDTVIAAWAVDGAMSEQTLDKFALLARRFARFAAAHHSPPSMVPTWIWSRNSLPPKAERATGRSVRPPWRPCTTAAQRCGPSTALPGG</sequence>
<name>A0A0U1DIW1_9MYCO</name>
<reference evidence="2 3" key="1">
    <citation type="submission" date="2015-03" db="EMBL/GenBank/DDBJ databases">
        <authorList>
            <person name="Murphy D."/>
        </authorList>
    </citation>
    <scope>NUCLEOTIDE SEQUENCE [LARGE SCALE GENOMIC DNA]</scope>
    <source>
        <strain evidence="2 3">D16</strain>
    </source>
</reference>
<feature type="region of interest" description="Disordered" evidence="1">
    <location>
        <begin position="80"/>
        <end position="111"/>
    </location>
</feature>